<dbReference type="GO" id="GO:0004674">
    <property type="term" value="F:protein serine/threonine kinase activity"/>
    <property type="evidence" value="ECO:0007669"/>
    <property type="project" value="UniProtKB-KW"/>
</dbReference>
<sequence>MAAGLLGVECRDGKQRAADVPVRVAESSYSPLADTSGVQWVIRPGPPVDSVYELGETLGQGSFGVVHAATHRTTGQAVAVKSIRKSLLRPEDVGKLRREVEILHHLAGHPNISLLLGVHEDPTHLHLVLELYQGGDLYDAIIAVGRHSERAAADMMRVVLGAVSYCHAMGVAHRDIKPENFMLTVPSKAADKKPRKSRFGADPSAPAPEPEAPISTRLKLIDFGLSAFCTDVVPLREVVGTSYYVAPEVLERCYGRAADIWSCGIILHVLLTGSAPFNGKNDQEIVEAIRKGRVDLSNPMYASLSLGAREVLAAMLDRDPARRATADELLAAPWLGRTPSDCTAPTEPLPGVVSERLRAFARLDSFAKEARRVVAGLMRQEEVAGLVAAFKDMDADGDGKLSLEELKEGLARQELRFDECAGSGGRPPLMDTELAQLVQMSDLNGDGQLDQSEFLAVAVPAAAIRRHSQQAVATVMASSAAGGLISISRRASATVSAGAACGSGEGGLTRRAASGLNPLEAAFAHFDADGSGYITADELRAALAEHHPQGKGPDVEELIRHADVDSDGRISYAEFLLMMLSAAEGGPAASAAAAAGLGAAAGRTQSPAASDKPRPPAVERLQAGEGAKRPDTWPSGSGSGAAGSGERVACIGVAPPVAASDVVVTAPLSAAGSTSAGSSGPLLPAGLILKDPRAQRELLRREQRCESKGDKGAPKHGAKSAACKEVARARKDLSEPLTQRCQSSADAALRPGTGGGGHRHGHGHGREYRKSGRRCSTSAWADDEDPAAAAATARAVAAADARSKRPRWGLDGAASERTSPGLLLRSVSGSSSDDDSRAAVQLCSGQGSPLEWADEVRHTASIGSIGDYSSIGSEFVAHARSGDLCSDGEGVIAEDVSGEDSSSDEMPAGASGDCDGDGLMCPVVAAAAAAAFSSGGASPAAARATSASRPNTAARKQLLRLGPIAPATGALADVGYQTGSASRRRQTAPAYQDLTRPSASGAAGPGWQSGPIGPAAALLTTGASSNAAAAAAAARNTPRAGGGPGFYLAAQAAALCLMDSEGVWAVNSSRVGSAGGAPAAAGSLFKQLSFGAGSDLSGAPEGMVLQAASGGDTSAAGCIPCEMPDPAAAATAASLAAAASRSLAARPPPLQVPPAPCGSYRARRRSAGPGLDHSRSGVGSPSNPMSSRCPQVGEEPSTFPCGSARLCVAPSFGSRQPTHQLSSALAALESMQAAPTLLLPAGAGLRGASITRAVAAELGDSLERVPSGRLTSTTGRPPPLLASFTSRLGNGSVNGGLCGSPRGPAQAMGNSLMVTCPSLGPRAPGMPPPPQMLSPHSASRSQPLPPPLRDLASPPQRPSHLSTIHSMSQSQPLPPPSPLSPRSTAGCPKAHLSIATSADDPVGPPPPSMYAAGGVGSASARYAAAAPAQRLGGPTLPPSASARYSAGGAPSPRHYEPYAPGPSEAGAAGYIPSSRGGSPPNDQPGAPGSPSASALSSGGSTTRSRRRHSIDTPANAVQQYQLQPQPLSSQLSASGVPQPSGGLGSARCSAPQLSLLIQMPLSPRGPAQGRGSRLQPGSVCPLPSPTAAQSLAGSSLRRASVGASPPYTPTGAAASVLAGMSVRTSRSESPVPVPPRSPRTPGAAGSGCGGTGSPLAFGPAALAASNAAVAMSPRSGASGRLGPSRLQHEAHTAHGGAGGMGGGSASAAGGSRDGALDASTAYLAAYAGISEPLSNLRPCSGGVVPSLLGGAGKQRNASRK</sequence>
<dbReference type="InterPro" id="IPR050205">
    <property type="entry name" value="CDPK_Ser/Thr_kinases"/>
</dbReference>
<proteinExistence type="predicted"/>
<dbReference type="InterPro" id="IPR018247">
    <property type="entry name" value="EF_Hand_1_Ca_BS"/>
</dbReference>
<feature type="region of interest" description="Disordered" evidence="9">
    <location>
        <begin position="1309"/>
        <end position="1387"/>
    </location>
</feature>
<evidence type="ECO:0000256" key="9">
    <source>
        <dbReference type="SAM" id="MobiDB-lite"/>
    </source>
</evidence>
<name>A0A835XY03_9CHLO</name>
<feature type="region of interest" description="Disordered" evidence="9">
    <location>
        <begin position="1146"/>
        <end position="1194"/>
    </location>
</feature>
<dbReference type="InterPro" id="IPR011992">
    <property type="entry name" value="EF-hand-dom_pair"/>
</dbReference>
<evidence type="ECO:0008006" key="14">
    <source>
        <dbReference type="Google" id="ProtNLM"/>
    </source>
</evidence>
<dbReference type="EMBL" id="JAEHOE010000039">
    <property type="protein sequence ID" value="KAG2493172.1"/>
    <property type="molecule type" value="Genomic_DNA"/>
</dbReference>
<keyword evidence="13" id="KW-1185">Reference proteome</keyword>
<evidence type="ECO:0000256" key="4">
    <source>
        <dbReference type="ARBA" id="ARBA00022741"/>
    </source>
</evidence>
<feature type="compositionally biased region" description="Polar residues" evidence="9">
    <location>
        <begin position="1177"/>
        <end position="1189"/>
    </location>
</feature>
<dbReference type="Gene3D" id="3.30.200.20">
    <property type="entry name" value="Phosphorylase Kinase, domain 1"/>
    <property type="match status" value="1"/>
</dbReference>
<gene>
    <name evidence="12" type="ORF">HYH03_008594</name>
</gene>
<feature type="region of interest" description="Disordered" evidence="9">
    <location>
        <begin position="187"/>
        <end position="212"/>
    </location>
</feature>
<accession>A0A835XY03</accession>
<evidence type="ECO:0000259" key="10">
    <source>
        <dbReference type="PROSITE" id="PS50011"/>
    </source>
</evidence>
<feature type="domain" description="EF-hand" evidence="11">
    <location>
        <begin position="381"/>
        <end position="416"/>
    </location>
</feature>
<evidence type="ECO:0000313" key="12">
    <source>
        <dbReference type="EMBL" id="KAG2493172.1"/>
    </source>
</evidence>
<evidence type="ECO:0000259" key="11">
    <source>
        <dbReference type="PROSITE" id="PS50222"/>
    </source>
</evidence>
<feature type="compositionally biased region" description="Polar residues" evidence="9">
    <location>
        <begin position="736"/>
        <end position="745"/>
    </location>
</feature>
<organism evidence="12 13">
    <name type="scientific">Edaphochlamys debaryana</name>
    <dbReference type="NCBI Taxonomy" id="47281"/>
    <lineage>
        <taxon>Eukaryota</taxon>
        <taxon>Viridiplantae</taxon>
        <taxon>Chlorophyta</taxon>
        <taxon>core chlorophytes</taxon>
        <taxon>Chlorophyceae</taxon>
        <taxon>CS clade</taxon>
        <taxon>Chlamydomonadales</taxon>
        <taxon>Chlamydomonadales incertae sedis</taxon>
        <taxon>Edaphochlamys</taxon>
    </lineage>
</organism>
<dbReference type="Proteomes" id="UP000612055">
    <property type="component" value="Unassembled WGS sequence"/>
</dbReference>
<feature type="compositionally biased region" description="Pro residues" evidence="9">
    <location>
        <begin position="1146"/>
        <end position="1156"/>
    </location>
</feature>
<dbReference type="OrthoDB" id="40902at2759"/>
<evidence type="ECO:0000256" key="8">
    <source>
        <dbReference type="PROSITE-ProRule" id="PRU10141"/>
    </source>
</evidence>
<feature type="domain" description="EF-hand" evidence="11">
    <location>
        <begin position="514"/>
        <end position="549"/>
    </location>
</feature>
<dbReference type="FunFam" id="3.30.200.20:FF:000042">
    <property type="entry name" value="Aurora kinase A"/>
    <property type="match status" value="1"/>
</dbReference>
<dbReference type="InterPro" id="IPR011009">
    <property type="entry name" value="Kinase-like_dom_sf"/>
</dbReference>
<dbReference type="GO" id="GO:0005509">
    <property type="term" value="F:calcium ion binding"/>
    <property type="evidence" value="ECO:0007669"/>
    <property type="project" value="InterPro"/>
</dbReference>
<protein>
    <recommendedName>
        <fullName evidence="14">Non-specific serine/threonine protein kinase</fullName>
    </recommendedName>
</protein>
<dbReference type="SMART" id="SM00220">
    <property type="entry name" value="S_TKc"/>
    <property type="match status" value="1"/>
</dbReference>
<dbReference type="SMART" id="SM00054">
    <property type="entry name" value="EFh"/>
    <property type="match status" value="4"/>
</dbReference>
<keyword evidence="6" id="KW-0106">Calcium</keyword>
<dbReference type="PROSITE" id="PS00018">
    <property type="entry name" value="EF_HAND_1"/>
    <property type="match status" value="4"/>
</dbReference>
<feature type="domain" description="EF-hand" evidence="11">
    <location>
        <begin position="429"/>
        <end position="464"/>
    </location>
</feature>
<reference evidence="12" key="1">
    <citation type="journal article" date="2020" name="bioRxiv">
        <title>Comparative genomics of Chlamydomonas.</title>
        <authorList>
            <person name="Craig R.J."/>
            <person name="Hasan A.R."/>
            <person name="Ness R.W."/>
            <person name="Keightley P.D."/>
        </authorList>
    </citation>
    <scope>NUCLEOTIDE SEQUENCE</scope>
    <source>
        <strain evidence="12">CCAP 11/70</strain>
    </source>
</reference>
<keyword evidence="1" id="KW-0723">Serine/threonine-protein kinase</keyword>
<keyword evidence="5" id="KW-0418">Kinase</keyword>
<dbReference type="InterPro" id="IPR017441">
    <property type="entry name" value="Protein_kinase_ATP_BS"/>
</dbReference>
<dbReference type="Gene3D" id="1.10.238.10">
    <property type="entry name" value="EF-hand"/>
    <property type="match status" value="2"/>
</dbReference>
<keyword evidence="7 8" id="KW-0067">ATP-binding</keyword>
<comment type="caution">
    <text evidence="12">The sequence shown here is derived from an EMBL/GenBank/DDBJ whole genome shotgun (WGS) entry which is preliminary data.</text>
</comment>
<dbReference type="SUPFAM" id="SSF47473">
    <property type="entry name" value="EF-hand"/>
    <property type="match status" value="1"/>
</dbReference>
<feature type="domain" description="Protein kinase" evidence="10">
    <location>
        <begin position="52"/>
        <end position="335"/>
    </location>
</feature>
<evidence type="ECO:0000256" key="5">
    <source>
        <dbReference type="ARBA" id="ARBA00022777"/>
    </source>
</evidence>
<feature type="compositionally biased region" description="Basic and acidic residues" evidence="9">
    <location>
        <begin position="702"/>
        <end position="713"/>
    </location>
</feature>
<dbReference type="InterPro" id="IPR000719">
    <property type="entry name" value="Prot_kinase_dom"/>
</dbReference>
<dbReference type="CDD" id="cd05117">
    <property type="entry name" value="STKc_CAMK"/>
    <property type="match status" value="1"/>
</dbReference>
<evidence type="ECO:0000256" key="7">
    <source>
        <dbReference type="ARBA" id="ARBA00022840"/>
    </source>
</evidence>
<dbReference type="PROSITE" id="PS00108">
    <property type="entry name" value="PROTEIN_KINASE_ST"/>
    <property type="match status" value="1"/>
</dbReference>
<feature type="region of interest" description="Disordered" evidence="9">
    <location>
        <begin position="1526"/>
        <end position="1547"/>
    </location>
</feature>
<dbReference type="PROSITE" id="PS00107">
    <property type="entry name" value="PROTEIN_KINASE_ATP"/>
    <property type="match status" value="1"/>
</dbReference>
<feature type="region of interest" description="Disordered" evidence="9">
    <location>
        <begin position="978"/>
        <end position="1007"/>
    </location>
</feature>
<dbReference type="Pfam" id="PF13499">
    <property type="entry name" value="EF-hand_7"/>
    <property type="match status" value="2"/>
</dbReference>
<feature type="region of interest" description="Disordered" evidence="9">
    <location>
        <begin position="1560"/>
        <end position="1651"/>
    </location>
</feature>
<evidence type="ECO:0000256" key="6">
    <source>
        <dbReference type="ARBA" id="ARBA00022837"/>
    </source>
</evidence>
<keyword evidence="3" id="KW-0677">Repeat</keyword>
<evidence type="ECO:0000313" key="13">
    <source>
        <dbReference type="Proteomes" id="UP000612055"/>
    </source>
</evidence>
<evidence type="ECO:0000256" key="3">
    <source>
        <dbReference type="ARBA" id="ARBA00022737"/>
    </source>
</evidence>
<feature type="region of interest" description="Disordered" evidence="9">
    <location>
        <begin position="702"/>
        <end position="771"/>
    </location>
</feature>
<evidence type="ECO:0000256" key="2">
    <source>
        <dbReference type="ARBA" id="ARBA00022679"/>
    </source>
</evidence>
<feature type="domain" description="EF-hand" evidence="11">
    <location>
        <begin position="550"/>
        <end position="585"/>
    </location>
</feature>
<feature type="region of interest" description="Disordered" evidence="9">
    <location>
        <begin position="1431"/>
        <end position="1509"/>
    </location>
</feature>
<feature type="compositionally biased region" description="Low complexity" evidence="9">
    <location>
        <begin position="1621"/>
        <end position="1630"/>
    </location>
</feature>
<feature type="binding site" evidence="8">
    <location>
        <position position="85"/>
    </location>
    <ligand>
        <name>ATP</name>
        <dbReference type="ChEBI" id="CHEBI:30616"/>
    </ligand>
</feature>
<feature type="compositionally biased region" description="Low complexity" evidence="9">
    <location>
        <begin position="1484"/>
        <end position="1502"/>
    </location>
</feature>
<feature type="compositionally biased region" description="Basic and acidic residues" evidence="9">
    <location>
        <begin position="725"/>
        <end position="734"/>
    </location>
</feature>
<dbReference type="SUPFAM" id="SSF56112">
    <property type="entry name" value="Protein kinase-like (PK-like)"/>
    <property type="match status" value="1"/>
</dbReference>
<dbReference type="PANTHER" id="PTHR24349">
    <property type="entry name" value="SERINE/THREONINE-PROTEIN KINASE"/>
    <property type="match status" value="1"/>
</dbReference>
<dbReference type="InterPro" id="IPR002048">
    <property type="entry name" value="EF_hand_dom"/>
</dbReference>
<dbReference type="PROSITE" id="PS50011">
    <property type="entry name" value="PROTEIN_KINASE_DOM"/>
    <property type="match status" value="1"/>
</dbReference>
<dbReference type="Gene3D" id="1.10.510.10">
    <property type="entry name" value="Transferase(Phosphotransferase) domain 1"/>
    <property type="match status" value="1"/>
</dbReference>
<dbReference type="PROSITE" id="PS50222">
    <property type="entry name" value="EF_HAND_2"/>
    <property type="match status" value="4"/>
</dbReference>
<feature type="compositionally biased region" description="Gly residues" evidence="9">
    <location>
        <begin position="1695"/>
        <end position="1704"/>
    </location>
</feature>
<dbReference type="FunFam" id="1.10.238.10:FF:000003">
    <property type="entry name" value="Calmodulin A"/>
    <property type="match status" value="1"/>
</dbReference>
<keyword evidence="4 8" id="KW-0547">Nucleotide-binding</keyword>
<dbReference type="CDD" id="cd00051">
    <property type="entry name" value="EFh"/>
    <property type="match status" value="2"/>
</dbReference>
<feature type="region of interest" description="Disordered" evidence="9">
    <location>
        <begin position="1668"/>
        <end position="1714"/>
    </location>
</feature>
<evidence type="ECO:0000256" key="1">
    <source>
        <dbReference type="ARBA" id="ARBA00022527"/>
    </source>
</evidence>
<dbReference type="GO" id="GO:0005524">
    <property type="term" value="F:ATP binding"/>
    <property type="evidence" value="ECO:0007669"/>
    <property type="project" value="UniProtKB-UniRule"/>
</dbReference>
<feature type="region of interest" description="Disordered" evidence="9">
    <location>
        <begin position="622"/>
        <end position="641"/>
    </location>
</feature>
<dbReference type="InterPro" id="IPR008271">
    <property type="entry name" value="Ser/Thr_kinase_AS"/>
</dbReference>
<feature type="region of interest" description="Disordered" evidence="9">
    <location>
        <begin position="1265"/>
        <end position="1284"/>
    </location>
</feature>
<dbReference type="Pfam" id="PF00069">
    <property type="entry name" value="Pkinase"/>
    <property type="match status" value="1"/>
</dbReference>
<keyword evidence="2" id="KW-0808">Transferase</keyword>